<evidence type="ECO:0000259" key="1">
    <source>
        <dbReference type="Pfam" id="PF07878"/>
    </source>
</evidence>
<dbReference type="EMBL" id="JAECZA010000253">
    <property type="protein sequence ID" value="MBH8577075.1"/>
    <property type="molecule type" value="Genomic_DNA"/>
</dbReference>
<evidence type="ECO:0000313" key="2">
    <source>
        <dbReference type="EMBL" id="MBH8577075.1"/>
    </source>
</evidence>
<name>A0A8J7I944_9NOST</name>
<protein>
    <recommendedName>
        <fullName evidence="1">CopG-like ribbon-helix-helix domain-containing protein</fullName>
    </recommendedName>
</protein>
<dbReference type="SUPFAM" id="SSF47598">
    <property type="entry name" value="Ribbon-helix-helix"/>
    <property type="match status" value="1"/>
</dbReference>
<feature type="domain" description="CopG-like ribbon-helix-helix" evidence="1">
    <location>
        <begin position="7"/>
        <end position="48"/>
    </location>
</feature>
<dbReference type="AlphaFoldDB" id="A0A8J7I944"/>
<reference evidence="2 3" key="1">
    <citation type="journal article" date="2021" name="Int. J. Syst. Evol. Microbiol.">
        <title>Amazonocrinis nigriterrae gen. nov., sp. nov., Atlanticothrix silvestris gen. nov., sp. nov. and Dendronalium phyllosphericum gen. nov., sp. nov., nostocacean cyanobacteria from Brazilian environments.</title>
        <authorList>
            <person name="Alvarenga D.O."/>
            <person name="Andreote A.P.D."/>
            <person name="Branco L.H.Z."/>
            <person name="Delbaje E."/>
            <person name="Cruz R.B."/>
            <person name="Varani A.M."/>
            <person name="Fiore M.F."/>
        </authorList>
    </citation>
    <scope>NUCLEOTIDE SEQUENCE [LARGE SCALE GENOMIC DNA]</scope>
    <source>
        <strain evidence="2 3">CENA369</strain>
    </source>
</reference>
<dbReference type="GO" id="GO:0006355">
    <property type="term" value="P:regulation of DNA-templated transcription"/>
    <property type="evidence" value="ECO:0007669"/>
    <property type="project" value="InterPro"/>
</dbReference>
<dbReference type="Pfam" id="PF07878">
    <property type="entry name" value="RHH_5"/>
    <property type="match status" value="1"/>
</dbReference>
<dbReference type="RefSeq" id="WP_214435791.1">
    <property type="nucleotide sequence ID" value="NZ_CAWPUQ010000183.1"/>
</dbReference>
<evidence type="ECO:0000313" key="3">
    <source>
        <dbReference type="Proteomes" id="UP000662314"/>
    </source>
</evidence>
<comment type="caution">
    <text evidence="2">The sequence shown here is derived from an EMBL/GenBank/DDBJ whole genome shotgun (WGS) entry which is preliminary data.</text>
</comment>
<proteinExistence type="predicted"/>
<sequence>MSPKYRGKRANVTFPPAVFDAIAKIAKAETRTVSAMIVILCGEALKQRGVEIATEENND</sequence>
<keyword evidence="3" id="KW-1185">Reference proteome</keyword>
<dbReference type="InterPro" id="IPR012869">
    <property type="entry name" value="RHH_5"/>
</dbReference>
<dbReference type="Proteomes" id="UP000662314">
    <property type="component" value="Unassembled WGS sequence"/>
</dbReference>
<gene>
    <name evidence="2" type="ORF">I8752_29655</name>
</gene>
<organism evidence="2 3">
    <name type="scientific">Dendronalium phyllosphericum CENA369</name>
    <dbReference type="NCBI Taxonomy" id="1725256"/>
    <lineage>
        <taxon>Bacteria</taxon>
        <taxon>Bacillati</taxon>
        <taxon>Cyanobacteriota</taxon>
        <taxon>Cyanophyceae</taxon>
        <taxon>Nostocales</taxon>
        <taxon>Nostocaceae</taxon>
        <taxon>Dendronalium</taxon>
        <taxon>Dendronalium phyllosphericum</taxon>
    </lineage>
</organism>
<accession>A0A8J7I944</accession>
<dbReference type="InterPro" id="IPR010985">
    <property type="entry name" value="Ribbon_hlx_hlx"/>
</dbReference>